<dbReference type="AlphaFoldDB" id="A0A9Q0LGM2"/>
<dbReference type="Proteomes" id="UP001149090">
    <property type="component" value="Unassembled WGS sequence"/>
</dbReference>
<sequence length="372" mass="43829">MAINLKALQKVSLKKTSQTSDKSKPMTKTICSDSESYKKLMKETFLEEYLQILEKFTMKTVSLELTTQEADSIRKNYQIFKETYEKPNFTHDFWKVDSILVQLAEKISKKQPELKTENFFIRLSSRSPKDSALSSPKTKEIFIKSLQDLENFDNDEKDLTDINRRVHALYITSVDALKCKDGEDAVRLLVESFRIQDDLEEYSKDPKGYPLSIFLRDFLTFPVELELRAFIYKKKFTSMTQYNQFLFFPRVFRTKDKILEKAKKFVEEELIPKIPSESYVLDLLMTYKNLNDVTNPFIYDDKLLDQLDFCVVELNPLAEFAGTGLFTWMNDWDILTGEKPFEFRIVNELPKNPIQEIDQTWAEHLFIDKNQK</sequence>
<dbReference type="GO" id="GO:0005737">
    <property type="term" value="C:cytoplasm"/>
    <property type="evidence" value="ECO:0007669"/>
    <property type="project" value="TreeGrafter"/>
</dbReference>
<gene>
    <name evidence="2" type="ORF">M0811_09678</name>
</gene>
<comment type="similarity">
    <text evidence="1">Belongs to the CDC123 family.</text>
</comment>
<proteinExistence type="inferred from homology"/>
<dbReference type="OMA" id="FTWENDR"/>
<evidence type="ECO:0000313" key="3">
    <source>
        <dbReference type="Proteomes" id="UP001149090"/>
    </source>
</evidence>
<dbReference type="PANTHER" id="PTHR15323">
    <property type="entry name" value="D123 PROTEIN"/>
    <property type="match status" value="1"/>
</dbReference>
<dbReference type="PANTHER" id="PTHR15323:SF6">
    <property type="entry name" value="CELL DIVISION CYCLE PROTEIN 123 HOMOLOG"/>
    <property type="match status" value="1"/>
</dbReference>
<dbReference type="Pfam" id="PF07065">
    <property type="entry name" value="D123"/>
    <property type="match status" value="1"/>
</dbReference>
<organism evidence="2 3">
    <name type="scientific">Anaeramoeba ignava</name>
    <name type="common">Anaerobic marine amoeba</name>
    <dbReference type="NCBI Taxonomy" id="1746090"/>
    <lineage>
        <taxon>Eukaryota</taxon>
        <taxon>Metamonada</taxon>
        <taxon>Anaeramoebidae</taxon>
        <taxon>Anaeramoeba</taxon>
    </lineage>
</organism>
<dbReference type="OrthoDB" id="360540at2759"/>
<dbReference type="EMBL" id="JAPDFW010000083">
    <property type="protein sequence ID" value="KAJ5072034.1"/>
    <property type="molecule type" value="Genomic_DNA"/>
</dbReference>
<evidence type="ECO:0000313" key="2">
    <source>
        <dbReference type="EMBL" id="KAJ5072034.1"/>
    </source>
</evidence>
<dbReference type="InterPro" id="IPR009772">
    <property type="entry name" value="CDC123"/>
</dbReference>
<evidence type="ECO:0000256" key="1">
    <source>
        <dbReference type="ARBA" id="ARBA00011047"/>
    </source>
</evidence>
<keyword evidence="3" id="KW-1185">Reference proteome</keyword>
<reference evidence="2" key="1">
    <citation type="submission" date="2022-10" db="EMBL/GenBank/DDBJ databases">
        <title>Novel sulphate-reducing endosymbionts in the free-living metamonad Anaeramoeba.</title>
        <authorList>
            <person name="Jerlstrom-Hultqvist J."/>
            <person name="Cepicka I."/>
            <person name="Gallot-Lavallee L."/>
            <person name="Salas-Leiva D."/>
            <person name="Curtis B.A."/>
            <person name="Zahonova K."/>
            <person name="Pipaliya S."/>
            <person name="Dacks J."/>
            <person name="Roger A.J."/>
        </authorList>
    </citation>
    <scope>NUCLEOTIDE SEQUENCE</scope>
    <source>
        <strain evidence="2">BMAN</strain>
    </source>
</reference>
<keyword evidence="2" id="KW-0132">Cell division</keyword>
<name>A0A9Q0LGM2_ANAIG</name>
<keyword evidence="2" id="KW-0131">Cell cycle</keyword>
<protein>
    <submittedName>
        <fullName evidence="2">Cell division cycle protein</fullName>
    </submittedName>
</protein>
<comment type="caution">
    <text evidence="2">The sequence shown here is derived from an EMBL/GenBank/DDBJ whole genome shotgun (WGS) entry which is preliminary data.</text>
</comment>
<accession>A0A9Q0LGM2</accession>
<dbReference type="GO" id="GO:0051301">
    <property type="term" value="P:cell division"/>
    <property type="evidence" value="ECO:0007669"/>
    <property type="project" value="UniProtKB-KW"/>
</dbReference>